<keyword evidence="3" id="KW-1185">Reference proteome</keyword>
<evidence type="ECO:0000259" key="1">
    <source>
        <dbReference type="Pfam" id="PF13924"/>
    </source>
</evidence>
<dbReference type="Proteomes" id="UP000199501">
    <property type="component" value="Unassembled WGS sequence"/>
</dbReference>
<protein>
    <submittedName>
        <fullName evidence="2">Lipocalin-like domain-containing protein</fullName>
    </submittedName>
</protein>
<name>A0A1G6S5M3_9PSEU</name>
<dbReference type="STRING" id="1271860.SAMN05216174_107242"/>
<evidence type="ECO:0000313" key="2">
    <source>
        <dbReference type="EMBL" id="SDD12200.1"/>
    </source>
</evidence>
<feature type="domain" description="Lipocalin-like" evidence="1">
    <location>
        <begin position="7"/>
        <end position="54"/>
    </location>
</feature>
<dbReference type="Pfam" id="PF13924">
    <property type="entry name" value="Lipocalin_5"/>
    <property type="match status" value="2"/>
</dbReference>
<organism evidence="2 3">
    <name type="scientific">Actinokineospora iranica</name>
    <dbReference type="NCBI Taxonomy" id="1271860"/>
    <lineage>
        <taxon>Bacteria</taxon>
        <taxon>Bacillati</taxon>
        <taxon>Actinomycetota</taxon>
        <taxon>Actinomycetes</taxon>
        <taxon>Pseudonocardiales</taxon>
        <taxon>Pseudonocardiaceae</taxon>
        <taxon>Actinokineospora</taxon>
    </lineage>
</organism>
<dbReference type="EMBL" id="FMZZ01000007">
    <property type="protein sequence ID" value="SDD12200.1"/>
    <property type="molecule type" value="Genomic_DNA"/>
</dbReference>
<dbReference type="AlphaFoldDB" id="A0A1G6S5M3"/>
<reference evidence="3" key="1">
    <citation type="submission" date="2016-10" db="EMBL/GenBank/DDBJ databases">
        <authorList>
            <person name="Varghese N."/>
            <person name="Submissions S."/>
        </authorList>
    </citation>
    <scope>NUCLEOTIDE SEQUENCE [LARGE SCALE GENOMIC DNA]</scope>
    <source>
        <strain evidence="3">IBRC-M 10403</strain>
    </source>
</reference>
<evidence type="ECO:0000313" key="3">
    <source>
        <dbReference type="Proteomes" id="UP000199501"/>
    </source>
</evidence>
<accession>A0A1G6S5M3</accession>
<sequence>MTPGDLVGGWRLVSYHDVDADGVPNTGPLGDDPDGLLLYHASGLMSVSMMRAEPHGFMGYAGTWSLADGKVAHEVAVSSHPHMVGTRQVRDLALDGDRLTLSGVALLPGGPQRRVLSWRRTTERGPA</sequence>
<proteinExistence type="predicted"/>
<gene>
    <name evidence="2" type="ORF">SAMN05216174_107242</name>
</gene>
<dbReference type="InterPro" id="IPR024311">
    <property type="entry name" value="Lipocalin-like"/>
</dbReference>
<feature type="domain" description="Lipocalin-like" evidence="1">
    <location>
        <begin position="56"/>
        <end position="120"/>
    </location>
</feature>
<dbReference type="OrthoDB" id="118834at2"/>
<dbReference type="RefSeq" id="WP_091451461.1">
    <property type="nucleotide sequence ID" value="NZ_FMZZ01000007.1"/>
</dbReference>